<protein>
    <submittedName>
        <fullName evidence="1">Uncharacterized protein</fullName>
    </submittedName>
</protein>
<sequence length="236" mass="26315">MSSQNYSIVEEEFNSLQTLTPKEKYKKIRSVASLAETALKTANDVDEIGFYAKIFKMANNSRLLNKAKVKEFELKGISEVKTLKTKLGSVNIESGLISVGDPALSYKNEYDTKKIVKEMNQGNFYCIGSGGDGTFDVTLRQVGVDEPLLGPKEYKFITNNSKTSVIKITSGFVKCADFWDVSRSAVGGVGYEIENGFYKTAFYLKEIRDKYFGFVVVLSKTDKIYAPELTEIETLG</sequence>
<comment type="caution">
    <text evidence="1">The sequence shown here is derived from an EMBL/GenBank/DDBJ whole genome shotgun (WGS) entry which is preliminary data.</text>
</comment>
<gene>
    <name evidence="1" type="ORF">A2V54_01600</name>
</gene>
<accession>A0A1F4UIQ9</accession>
<evidence type="ECO:0000313" key="2">
    <source>
        <dbReference type="Proteomes" id="UP000176583"/>
    </source>
</evidence>
<proteinExistence type="predicted"/>
<name>A0A1F4UIQ9_UNCKA</name>
<dbReference type="AlphaFoldDB" id="A0A1F4UIQ9"/>
<organism evidence="1 2">
    <name type="scientific">candidate division WWE3 bacterium RBG_19FT_COMBO_53_11</name>
    <dbReference type="NCBI Taxonomy" id="1802613"/>
    <lineage>
        <taxon>Bacteria</taxon>
        <taxon>Katanobacteria</taxon>
    </lineage>
</organism>
<evidence type="ECO:0000313" key="1">
    <source>
        <dbReference type="EMBL" id="OGC44752.1"/>
    </source>
</evidence>
<reference evidence="1 2" key="1">
    <citation type="journal article" date="2016" name="Nat. Commun.">
        <title>Thousands of microbial genomes shed light on interconnected biogeochemical processes in an aquifer system.</title>
        <authorList>
            <person name="Anantharaman K."/>
            <person name="Brown C.T."/>
            <person name="Hug L.A."/>
            <person name="Sharon I."/>
            <person name="Castelle C.J."/>
            <person name="Probst A.J."/>
            <person name="Thomas B.C."/>
            <person name="Singh A."/>
            <person name="Wilkins M.J."/>
            <person name="Karaoz U."/>
            <person name="Brodie E.L."/>
            <person name="Williams K.H."/>
            <person name="Hubbard S.S."/>
            <person name="Banfield J.F."/>
        </authorList>
    </citation>
    <scope>NUCLEOTIDE SEQUENCE [LARGE SCALE GENOMIC DNA]</scope>
</reference>
<dbReference type="Proteomes" id="UP000176583">
    <property type="component" value="Unassembled WGS sequence"/>
</dbReference>
<dbReference type="EMBL" id="MEUW01000010">
    <property type="protein sequence ID" value="OGC44752.1"/>
    <property type="molecule type" value="Genomic_DNA"/>
</dbReference>